<comment type="caution">
    <text evidence="1">The sequence shown here is derived from an EMBL/GenBank/DDBJ whole genome shotgun (WGS) entry which is preliminary data.</text>
</comment>
<dbReference type="Proteomes" id="UP000070121">
    <property type="component" value="Unassembled WGS sequence"/>
</dbReference>
<proteinExistence type="predicted"/>
<protein>
    <submittedName>
        <fullName evidence="1">Uncharacterized protein</fullName>
    </submittedName>
</protein>
<organism evidence="1 2">
    <name type="scientific">Colletotrichum salicis</name>
    <dbReference type="NCBI Taxonomy" id="1209931"/>
    <lineage>
        <taxon>Eukaryota</taxon>
        <taxon>Fungi</taxon>
        <taxon>Dikarya</taxon>
        <taxon>Ascomycota</taxon>
        <taxon>Pezizomycotina</taxon>
        <taxon>Sordariomycetes</taxon>
        <taxon>Hypocreomycetidae</taxon>
        <taxon>Glomerellales</taxon>
        <taxon>Glomerellaceae</taxon>
        <taxon>Colletotrichum</taxon>
        <taxon>Colletotrichum acutatum species complex</taxon>
    </lineage>
</organism>
<accession>A0A135V8Z8</accession>
<keyword evidence="2" id="KW-1185">Reference proteome</keyword>
<dbReference type="AlphaFoldDB" id="A0A135V8Z8"/>
<reference evidence="1 2" key="1">
    <citation type="submission" date="2014-02" db="EMBL/GenBank/DDBJ databases">
        <title>The genome sequence of Colletotrichum salicis CBS 607.94.</title>
        <authorList>
            <person name="Baroncelli R."/>
            <person name="Thon M.R."/>
        </authorList>
    </citation>
    <scope>NUCLEOTIDE SEQUENCE [LARGE SCALE GENOMIC DNA]</scope>
    <source>
        <strain evidence="1 2">CBS 607.94</strain>
    </source>
</reference>
<evidence type="ECO:0000313" key="1">
    <source>
        <dbReference type="EMBL" id="KXH69173.1"/>
    </source>
</evidence>
<dbReference type="EMBL" id="JFFI01000149">
    <property type="protein sequence ID" value="KXH69173.1"/>
    <property type="molecule type" value="Genomic_DNA"/>
</dbReference>
<name>A0A135V8Z8_9PEZI</name>
<evidence type="ECO:0000313" key="2">
    <source>
        <dbReference type="Proteomes" id="UP000070121"/>
    </source>
</evidence>
<sequence length="241" mass="26321">MTDDQGIISEKGKKHMGIEKVDWEGVGKSASTTGPLQLAAANAMNSRSRIDAAEVISSWRVGPRMHMQAVVRHLAPAPRECRPAAMDCIKKEAGSNEPHIQVSTGKKHKMEEAGSLQAEVLWYLRNVTEPNEQPHQPSHHIHIAGTDTAYEYRASPLHRPSFLSGSASDWGRWDSPPNDPSSLKFETLFCFLAGFPKMATPAAISTALASSVPSAACFCQIYAMESTVSDGFHLLEIAPWQ</sequence>
<gene>
    <name evidence="1" type="ORF">CSAL01_05999</name>
</gene>